<keyword evidence="1" id="KW-0449">Lipoprotein</keyword>
<keyword evidence="2" id="KW-1185">Reference proteome</keyword>
<reference evidence="1 2" key="1">
    <citation type="journal article" date="2021" name="Chemosphere">
        <title>Bioballs carrying a syntrophic Rhodococcus and Mycolicibacterium consortium for simultaneous sorption and biodegradation of fuel oil in contaminated freshwater.</title>
        <authorList>
            <person name="Naloka K."/>
            <person name="Polrit D."/>
            <person name="Muangchinda C."/>
            <person name="Thoetkiattikul H."/>
            <person name="Pinyakong O."/>
        </authorList>
    </citation>
    <scope>NUCLEOTIDE SEQUENCE [LARGE SCALE GENOMIC DNA]</scope>
    <source>
        <strain evidence="1 2">J101</strain>
    </source>
</reference>
<evidence type="ECO:0000313" key="1">
    <source>
        <dbReference type="EMBL" id="MDZ5088367.1"/>
    </source>
</evidence>
<evidence type="ECO:0000313" key="2">
    <source>
        <dbReference type="Proteomes" id="UP001289645"/>
    </source>
</evidence>
<gene>
    <name evidence="1" type="ORF">OHX15_23495</name>
</gene>
<protein>
    <submittedName>
        <fullName evidence="1">Lipoprotein LpqH</fullName>
    </submittedName>
</protein>
<name>A0ACC6MMX7_MYCPF</name>
<sequence>MRIREVAGVAGAGIAVLGIAACSAPEPALGGTTATVSIDGNDSGVRAVRCHQTGPTWYIETPDQDSGFTAVLQTGSDISASSVNFRDLEGFTGSFWNDNIGDARVSGRDGRYVITGTADGSFADEPGNAVSANFRIEAAC</sequence>
<proteinExistence type="predicted"/>
<accession>A0ACC6MMX7</accession>
<organism evidence="1 2">
    <name type="scientific">Mycolicibacterium parafortuitum</name>
    <name type="common">Mycobacterium parafortuitum</name>
    <dbReference type="NCBI Taxonomy" id="39692"/>
    <lineage>
        <taxon>Bacteria</taxon>
        <taxon>Bacillati</taxon>
        <taxon>Actinomycetota</taxon>
        <taxon>Actinomycetes</taxon>
        <taxon>Mycobacteriales</taxon>
        <taxon>Mycobacteriaceae</taxon>
        <taxon>Mycolicibacterium</taxon>
    </lineage>
</organism>
<comment type="caution">
    <text evidence="1">The sequence shown here is derived from an EMBL/GenBank/DDBJ whole genome shotgun (WGS) entry which is preliminary data.</text>
</comment>
<dbReference type="EMBL" id="JAOXLN010000031">
    <property type="protein sequence ID" value="MDZ5088367.1"/>
    <property type="molecule type" value="Genomic_DNA"/>
</dbReference>
<dbReference type="Proteomes" id="UP001289645">
    <property type="component" value="Unassembled WGS sequence"/>
</dbReference>